<dbReference type="AlphaFoldDB" id="A0A0D6I2D5"/>
<evidence type="ECO:0000313" key="2">
    <source>
        <dbReference type="EMBL" id="MCZ8401785.1"/>
    </source>
</evidence>
<organism evidence="2 3">
    <name type="scientific">Alcaligenes xylosoxydans xylosoxydans</name>
    <name type="common">Achromobacter xylosoxidans</name>
    <dbReference type="NCBI Taxonomy" id="85698"/>
    <lineage>
        <taxon>Bacteria</taxon>
        <taxon>Pseudomonadati</taxon>
        <taxon>Pseudomonadota</taxon>
        <taxon>Betaproteobacteria</taxon>
        <taxon>Burkholderiales</taxon>
        <taxon>Alcaligenaceae</taxon>
        <taxon>Achromobacter</taxon>
    </lineage>
</organism>
<dbReference type="eggNOG" id="ENOG50302NG">
    <property type="taxonomic scope" value="Bacteria"/>
</dbReference>
<keyword evidence="1" id="KW-0812">Transmembrane</keyword>
<evidence type="ECO:0000313" key="3">
    <source>
        <dbReference type="Proteomes" id="UP001141992"/>
    </source>
</evidence>
<feature type="transmembrane region" description="Helical" evidence="1">
    <location>
        <begin position="82"/>
        <end position="103"/>
    </location>
</feature>
<dbReference type="KEGG" id="axx:ERS451415_03718"/>
<proteinExistence type="predicted"/>
<feature type="transmembrane region" description="Helical" evidence="1">
    <location>
        <begin position="41"/>
        <end position="62"/>
    </location>
</feature>
<accession>A0A0D6I2D5</accession>
<dbReference type="GeneID" id="75277600"/>
<name>A0A0D6I2D5_ALCXX</name>
<evidence type="ECO:0000256" key="1">
    <source>
        <dbReference type="SAM" id="Phobius"/>
    </source>
</evidence>
<feature type="transmembrane region" description="Helical" evidence="1">
    <location>
        <begin position="5"/>
        <end position="20"/>
    </location>
</feature>
<keyword evidence="1" id="KW-1133">Transmembrane helix</keyword>
<comment type="caution">
    <text evidence="2">The sequence shown here is derived from an EMBL/GenBank/DDBJ whole genome shotgun (WGS) entry which is preliminary data.</text>
</comment>
<protein>
    <submittedName>
        <fullName evidence="2">Preprotein translocase subunit TatB</fullName>
    </submittedName>
</protein>
<gene>
    <name evidence="2" type="ORF">O9570_10040</name>
</gene>
<sequence length="107" mass="10885">MILKILMLAAVVAALFYMVMQPRRARGGYHGAAAPVRRAPLFIALCLATALSITGALVTAVLWMGSVAGGVTGGGYHGEADFLLTIAGALLAIAVACGVGAFLKRKA</sequence>
<reference evidence="2" key="1">
    <citation type="submission" date="2022-12" db="EMBL/GenBank/DDBJ databases">
        <authorList>
            <person name="Voronina O.L."/>
            <person name="Kunda M.S."/>
            <person name="Ryzhova N."/>
            <person name="Aksenova E.I."/>
        </authorList>
    </citation>
    <scope>NUCLEOTIDE SEQUENCE</scope>
    <source>
        <strain evidence="2">SCCH136:Ach223948</strain>
    </source>
</reference>
<keyword evidence="1" id="KW-0472">Membrane</keyword>
<dbReference type="Proteomes" id="UP001141992">
    <property type="component" value="Unassembled WGS sequence"/>
</dbReference>
<dbReference type="EMBL" id="JAPZVI010000005">
    <property type="protein sequence ID" value="MCZ8401785.1"/>
    <property type="molecule type" value="Genomic_DNA"/>
</dbReference>
<dbReference type="RefSeq" id="WP_020928310.1">
    <property type="nucleotide sequence ID" value="NZ_CABIYZ010000004.1"/>
</dbReference>